<dbReference type="RefSeq" id="WP_120025726.1">
    <property type="nucleotide sequence ID" value="NZ_QZFV01000112.1"/>
</dbReference>
<dbReference type="InterPro" id="IPR036390">
    <property type="entry name" value="WH_DNA-bd_sf"/>
</dbReference>
<gene>
    <name evidence="5" type="ORF">D5S19_24360</name>
</gene>
<proteinExistence type="predicted"/>
<dbReference type="PRINTS" id="PR00035">
    <property type="entry name" value="HTHGNTR"/>
</dbReference>
<name>A0A419HVF0_9PSEU</name>
<dbReference type="GO" id="GO:0003700">
    <property type="term" value="F:DNA-binding transcription factor activity"/>
    <property type="evidence" value="ECO:0007669"/>
    <property type="project" value="InterPro"/>
</dbReference>
<dbReference type="Gene3D" id="1.10.10.10">
    <property type="entry name" value="Winged helix-like DNA-binding domain superfamily/Winged helix DNA-binding domain"/>
    <property type="match status" value="1"/>
</dbReference>
<dbReference type="PANTHER" id="PTHR38445:SF9">
    <property type="entry name" value="HTH-TYPE TRANSCRIPTIONAL REPRESSOR YTRA"/>
    <property type="match status" value="1"/>
</dbReference>
<dbReference type="EMBL" id="QZFV01000112">
    <property type="protein sequence ID" value="RJQ80880.1"/>
    <property type="molecule type" value="Genomic_DNA"/>
</dbReference>
<evidence type="ECO:0000256" key="2">
    <source>
        <dbReference type="ARBA" id="ARBA00023125"/>
    </source>
</evidence>
<dbReference type="SMART" id="SM00345">
    <property type="entry name" value="HTH_GNTR"/>
    <property type="match status" value="1"/>
</dbReference>
<keyword evidence="2" id="KW-0238">DNA-binding</keyword>
<comment type="caution">
    <text evidence="5">The sequence shown here is derived from an EMBL/GenBank/DDBJ whole genome shotgun (WGS) entry which is preliminary data.</text>
</comment>
<keyword evidence="6" id="KW-1185">Reference proteome</keyword>
<dbReference type="PROSITE" id="PS50949">
    <property type="entry name" value="HTH_GNTR"/>
    <property type="match status" value="1"/>
</dbReference>
<dbReference type="OrthoDB" id="4307011at2"/>
<feature type="domain" description="HTH gntR-type" evidence="4">
    <location>
        <begin position="13"/>
        <end position="81"/>
    </location>
</feature>
<keyword evidence="1" id="KW-0805">Transcription regulation</keyword>
<accession>A0A419HVF0</accession>
<reference evidence="5 6" key="1">
    <citation type="submission" date="2018-09" db="EMBL/GenBank/DDBJ databases">
        <title>YIM PH 21725 draft genome.</title>
        <authorList>
            <person name="Miao C."/>
        </authorList>
    </citation>
    <scope>NUCLEOTIDE SEQUENCE [LARGE SCALE GENOMIC DNA]</scope>
    <source>
        <strain evidence="6">YIM PH21725</strain>
    </source>
</reference>
<evidence type="ECO:0000313" key="6">
    <source>
        <dbReference type="Proteomes" id="UP000285112"/>
    </source>
</evidence>
<dbReference type="SUPFAM" id="SSF46785">
    <property type="entry name" value="Winged helix' DNA-binding domain"/>
    <property type="match status" value="1"/>
</dbReference>
<evidence type="ECO:0000259" key="4">
    <source>
        <dbReference type="PROSITE" id="PS50949"/>
    </source>
</evidence>
<evidence type="ECO:0000256" key="3">
    <source>
        <dbReference type="ARBA" id="ARBA00023163"/>
    </source>
</evidence>
<dbReference type="Proteomes" id="UP000285112">
    <property type="component" value="Unassembled WGS sequence"/>
</dbReference>
<dbReference type="InterPro" id="IPR000524">
    <property type="entry name" value="Tscrpt_reg_HTH_GntR"/>
</dbReference>
<protein>
    <submittedName>
        <fullName evidence="5">GntR family transcriptional regulator</fullName>
    </submittedName>
</protein>
<dbReference type="CDD" id="cd07377">
    <property type="entry name" value="WHTH_GntR"/>
    <property type="match status" value="1"/>
</dbReference>
<sequence>MVDKLQVSSHSDVPIYRQIVTQLSFMIEAGDLAPGQALPSARMLADNLRINRNTVAHAYAELAELGLVEGRGRSGTIVVGPAAEPEGTPERGKAREVLQSAIRECVELGMSAVEIQSLVLNLALRAEDDQLKISFVECNSDRAKYFASELEQHIGMRVAPLVLGEFTAAEESADLVLTTFFHLAEVRTLMRRQPAEVVAIVVAPHVQTLVRIAAAARTGTVGIWYRTDEQAVTVRDSLLDSGIENVRVLEGVTDRELAGIDLVVVPNEVPDIKERLEGRIEVIEFGNVLDTASIRMVNEVVRDMQAHKRDDPNLVPAP</sequence>
<keyword evidence="3" id="KW-0804">Transcription</keyword>
<dbReference type="GO" id="GO:0003677">
    <property type="term" value="F:DNA binding"/>
    <property type="evidence" value="ECO:0007669"/>
    <property type="project" value="UniProtKB-KW"/>
</dbReference>
<dbReference type="PANTHER" id="PTHR38445">
    <property type="entry name" value="HTH-TYPE TRANSCRIPTIONAL REPRESSOR YTRA"/>
    <property type="match status" value="1"/>
</dbReference>
<evidence type="ECO:0000313" key="5">
    <source>
        <dbReference type="EMBL" id="RJQ80880.1"/>
    </source>
</evidence>
<dbReference type="AlphaFoldDB" id="A0A419HVF0"/>
<organism evidence="5 6">
    <name type="scientific">Amycolatopsis panacis</name>
    <dbReference type="NCBI Taxonomy" id="2340917"/>
    <lineage>
        <taxon>Bacteria</taxon>
        <taxon>Bacillati</taxon>
        <taxon>Actinomycetota</taxon>
        <taxon>Actinomycetes</taxon>
        <taxon>Pseudonocardiales</taxon>
        <taxon>Pseudonocardiaceae</taxon>
        <taxon>Amycolatopsis</taxon>
    </lineage>
</organism>
<evidence type="ECO:0000256" key="1">
    <source>
        <dbReference type="ARBA" id="ARBA00023015"/>
    </source>
</evidence>
<dbReference type="InterPro" id="IPR036388">
    <property type="entry name" value="WH-like_DNA-bd_sf"/>
</dbReference>
<dbReference type="Pfam" id="PF00392">
    <property type="entry name" value="GntR"/>
    <property type="match status" value="1"/>
</dbReference>